<evidence type="ECO:0000313" key="2">
    <source>
        <dbReference type="Proteomes" id="UP000028038"/>
    </source>
</evidence>
<sequence>MVIQYNYALFHEWLYIWCSDYCLQGQFRRCEQIKKKT</sequence>
<evidence type="ECO:0000313" key="1">
    <source>
        <dbReference type="EMBL" id="KEO25008.1"/>
    </source>
</evidence>
<dbReference type="AlphaFoldDB" id="A0A836Z983"/>
<dbReference type="Proteomes" id="UP000028038">
    <property type="component" value="Unassembled WGS sequence"/>
</dbReference>
<reference evidence="1 2" key="1">
    <citation type="submission" date="2014-06" db="EMBL/GenBank/DDBJ databases">
        <title>Genetic Variability of E. coli after antibiotic treatment.</title>
        <authorList>
            <person name="Silbergeld E."/>
            <person name="Coles C."/>
            <person name="Seidman J.C."/>
            <person name="You Y."/>
            <person name="George J."/>
            <person name="Nadendla S."/>
            <person name="Daugherty S.C."/>
            <person name="Nagaraj S."/>
            <person name="Ott S."/>
            <person name="Klega K."/>
            <person name="Rasko D."/>
        </authorList>
    </citation>
    <scope>NUCLEOTIDE SEQUENCE [LARGE SCALE GENOMIC DNA]</scope>
    <source>
        <strain evidence="1 2">2-460-02_S1_C1</strain>
    </source>
</reference>
<organism evidence="1 2">
    <name type="scientific">Escherichia coli 2-460-02_S1_C1</name>
    <dbReference type="NCBI Taxonomy" id="1444044"/>
    <lineage>
        <taxon>Bacteria</taxon>
        <taxon>Pseudomonadati</taxon>
        <taxon>Pseudomonadota</taxon>
        <taxon>Gammaproteobacteria</taxon>
        <taxon>Enterobacterales</taxon>
        <taxon>Enterobacteriaceae</taxon>
        <taxon>Escherichia</taxon>
    </lineage>
</organism>
<gene>
    <name evidence="1" type="ORF">AB05_4983</name>
</gene>
<proteinExistence type="predicted"/>
<comment type="caution">
    <text evidence="1">The sequence shown here is derived from an EMBL/GenBank/DDBJ whole genome shotgun (WGS) entry which is preliminary data.</text>
</comment>
<protein>
    <submittedName>
        <fullName evidence="1">Uncharacterized protein</fullName>
    </submittedName>
</protein>
<accession>A0A836Z983</accession>
<dbReference type="EMBL" id="JOSS01000082">
    <property type="protein sequence ID" value="KEO25008.1"/>
    <property type="molecule type" value="Genomic_DNA"/>
</dbReference>
<name>A0A836Z983_ECOLX</name>